<evidence type="ECO:0000313" key="2">
    <source>
        <dbReference type="Proteomes" id="UP000070533"/>
    </source>
</evidence>
<protein>
    <recommendedName>
        <fullName evidence="3">Secretion system C-terminal sorting domain-containing protein</fullName>
    </recommendedName>
</protein>
<name>A0A133PVI5_9BACT</name>
<dbReference type="Proteomes" id="UP000070533">
    <property type="component" value="Unassembled WGS sequence"/>
</dbReference>
<reference evidence="2" key="1">
    <citation type="submission" date="2016-01" db="EMBL/GenBank/DDBJ databases">
        <authorList>
            <person name="Mitreva M."/>
            <person name="Pepin K.H."/>
            <person name="Mihindukulasuriya K.A."/>
            <person name="Fulton R."/>
            <person name="Fronick C."/>
            <person name="O'Laughlin M."/>
            <person name="Miner T."/>
            <person name="Herter B."/>
            <person name="Rosa B.A."/>
            <person name="Cordes M."/>
            <person name="Tomlinson C."/>
            <person name="Wollam A."/>
            <person name="Palsikar V.B."/>
            <person name="Mardis E.R."/>
            <person name="Wilson R.K."/>
        </authorList>
    </citation>
    <scope>NUCLEOTIDE SEQUENCE [LARGE SCALE GENOMIC DNA]</scope>
    <source>
        <strain evidence="2">MJR7716</strain>
    </source>
</reference>
<dbReference type="EMBL" id="LRQG01000222">
    <property type="protein sequence ID" value="KXA33388.1"/>
    <property type="molecule type" value="Genomic_DNA"/>
</dbReference>
<dbReference type="PATRIC" id="fig|28128.5.peg.2528"/>
<comment type="caution">
    <text evidence="1">The sequence shown here is derived from an EMBL/GenBank/DDBJ whole genome shotgun (WGS) entry which is preliminary data.</text>
</comment>
<accession>A0A133PVI5</accession>
<dbReference type="eggNOG" id="COG1404">
    <property type="taxonomic scope" value="Bacteria"/>
</dbReference>
<evidence type="ECO:0000313" key="1">
    <source>
        <dbReference type="EMBL" id="KXA33388.1"/>
    </source>
</evidence>
<proteinExistence type="predicted"/>
<keyword evidence="2" id="KW-1185">Reference proteome</keyword>
<gene>
    <name evidence="1" type="ORF">HMPREF3226_02455</name>
</gene>
<evidence type="ECO:0008006" key="3">
    <source>
        <dbReference type="Google" id="ProtNLM"/>
    </source>
</evidence>
<dbReference type="RefSeq" id="WP_156439271.1">
    <property type="nucleotide sequence ID" value="NZ_KQ957321.1"/>
</dbReference>
<sequence length="52" mass="5467">MASGAESIQLYSVSGLLLKQADGSSMQLEGLTPGIYVVRINGKTTLSVKIKI</sequence>
<dbReference type="NCBIfam" id="TIGR04183">
    <property type="entry name" value="Por_Secre_tail"/>
    <property type="match status" value="1"/>
</dbReference>
<dbReference type="AlphaFoldDB" id="A0A133PVI5"/>
<organism evidence="1 2">
    <name type="scientific">Prevotella corporis</name>
    <dbReference type="NCBI Taxonomy" id="28128"/>
    <lineage>
        <taxon>Bacteria</taxon>
        <taxon>Pseudomonadati</taxon>
        <taxon>Bacteroidota</taxon>
        <taxon>Bacteroidia</taxon>
        <taxon>Bacteroidales</taxon>
        <taxon>Prevotellaceae</taxon>
        <taxon>Prevotella</taxon>
    </lineage>
</organism>
<dbReference type="InterPro" id="IPR026444">
    <property type="entry name" value="Secre_tail"/>
</dbReference>